<feature type="domain" description="Dihydroneopterin aldolase/epimerase" evidence="2">
    <location>
        <begin position="180"/>
        <end position="292"/>
    </location>
</feature>
<dbReference type="GO" id="GO:0046656">
    <property type="term" value="P:folic acid biosynthetic process"/>
    <property type="evidence" value="ECO:0007669"/>
    <property type="project" value="UniProtKB-KW"/>
</dbReference>
<reference evidence="3" key="1">
    <citation type="submission" date="2017-09" db="EMBL/GenBank/DDBJ databases">
        <title>Polyketide synthases of a Diaporthe helianthi virulent isolate.</title>
        <authorList>
            <person name="Baroncelli R."/>
        </authorList>
    </citation>
    <scope>NUCLEOTIDE SEQUENCE [LARGE SCALE GENOMIC DNA]</scope>
    <source>
        <strain evidence="3">7/96</strain>
    </source>
</reference>
<dbReference type="InterPro" id="IPR006157">
    <property type="entry name" value="FolB_dom"/>
</dbReference>
<name>A0A2P5HJ44_DIAHE</name>
<accession>A0A2P5HJ44</accession>
<gene>
    <name evidence="3" type="ORF">DHEL01_v211343</name>
</gene>
<keyword evidence="1" id="KW-0289">Folate biosynthesis</keyword>
<dbReference type="Gene3D" id="3.30.1130.10">
    <property type="match status" value="2"/>
</dbReference>
<sequence>MSLRSSWTVRHAAGEPLAVVRVRSLQTTVVGPQDAWGRAKLQQPLLVSAELHFLRPFGAAVSADNVTSGDTVHYGELSKLILACVDRSNDHASLEGAPTIDLRVLLEMIWIVLTGRNIDGTDAEPEAVPLLDGSRLRFISLTVSLPKASLLGEAVSLTASNVYAPFTVGPSALSMYGLCLKLHRIRVPTLIGVNNNERQAKQFVVVDVEVDKLDYYPDIYCELEKIVVQSLERSSFETLEALGAHLTSTIVRDFKPKPAELFTGEEGWQVKVSMEKPTAVPFADCPVVEVRASAAVMNGTRSHR</sequence>
<evidence type="ECO:0000313" key="4">
    <source>
        <dbReference type="Proteomes" id="UP000094444"/>
    </source>
</evidence>
<evidence type="ECO:0000259" key="2">
    <source>
        <dbReference type="SMART" id="SM00905"/>
    </source>
</evidence>
<dbReference type="GO" id="GO:0004150">
    <property type="term" value="F:dihydroneopterin aldolase activity"/>
    <property type="evidence" value="ECO:0007669"/>
    <property type="project" value="InterPro"/>
</dbReference>
<comment type="caution">
    <text evidence="3">The sequence shown here is derived from an EMBL/GenBank/DDBJ whole genome shotgun (WGS) entry which is preliminary data.</text>
</comment>
<dbReference type="OrthoDB" id="5425486at2759"/>
<dbReference type="AlphaFoldDB" id="A0A2P5HJ44"/>
<dbReference type="SMART" id="SM00905">
    <property type="entry name" value="FolB"/>
    <property type="match status" value="1"/>
</dbReference>
<dbReference type="Proteomes" id="UP000094444">
    <property type="component" value="Unassembled WGS sequence"/>
</dbReference>
<dbReference type="SUPFAM" id="SSF55620">
    <property type="entry name" value="Tetrahydrobiopterin biosynthesis enzymes-like"/>
    <property type="match status" value="1"/>
</dbReference>
<dbReference type="InterPro" id="IPR043133">
    <property type="entry name" value="GTP-CH-I_C/QueF"/>
</dbReference>
<evidence type="ECO:0000256" key="1">
    <source>
        <dbReference type="ARBA" id="ARBA00022909"/>
    </source>
</evidence>
<dbReference type="STRING" id="158607.A0A2P5HJ44"/>
<dbReference type="Pfam" id="PF02152">
    <property type="entry name" value="FolB"/>
    <property type="match status" value="1"/>
</dbReference>
<organism evidence="3 4">
    <name type="scientific">Diaporthe helianthi</name>
    <dbReference type="NCBI Taxonomy" id="158607"/>
    <lineage>
        <taxon>Eukaryota</taxon>
        <taxon>Fungi</taxon>
        <taxon>Dikarya</taxon>
        <taxon>Ascomycota</taxon>
        <taxon>Pezizomycotina</taxon>
        <taxon>Sordariomycetes</taxon>
        <taxon>Sordariomycetidae</taxon>
        <taxon>Diaporthales</taxon>
        <taxon>Diaporthaceae</taxon>
        <taxon>Diaporthe</taxon>
    </lineage>
</organism>
<dbReference type="InParanoid" id="A0A2P5HJ44"/>
<protein>
    <recommendedName>
        <fullName evidence="2">Dihydroneopterin aldolase/epimerase domain-containing protein</fullName>
    </recommendedName>
</protein>
<keyword evidence="4" id="KW-1185">Reference proteome</keyword>
<dbReference type="EMBL" id="MAVT02001712">
    <property type="protein sequence ID" value="POS70264.1"/>
    <property type="molecule type" value="Genomic_DNA"/>
</dbReference>
<evidence type="ECO:0000313" key="3">
    <source>
        <dbReference type="EMBL" id="POS70264.1"/>
    </source>
</evidence>
<proteinExistence type="predicted"/>